<keyword evidence="1 3" id="KW-0175">Coiled coil</keyword>
<comment type="caution">
    <text evidence="4">The sequence shown here is derived from an EMBL/GenBank/DDBJ whole genome shotgun (WGS) entry which is preliminary data.</text>
</comment>
<keyword evidence="2" id="KW-0132">Cell division</keyword>
<keyword evidence="2" id="KW-0131">Cell cycle</keyword>
<feature type="coiled-coil region" evidence="3">
    <location>
        <begin position="6"/>
        <end position="68"/>
    </location>
</feature>
<keyword evidence="2" id="KW-0717">Septation</keyword>
<evidence type="ECO:0000313" key="5">
    <source>
        <dbReference type="Proteomes" id="UP001500171"/>
    </source>
</evidence>
<evidence type="ECO:0000256" key="3">
    <source>
        <dbReference type="SAM" id="Coils"/>
    </source>
</evidence>
<dbReference type="EMBL" id="BAABHY010000001">
    <property type="protein sequence ID" value="GAA5108877.1"/>
    <property type="molecule type" value="Genomic_DNA"/>
</dbReference>
<reference evidence="5" key="1">
    <citation type="journal article" date="2019" name="Int. J. Syst. Evol. Microbiol.">
        <title>The Global Catalogue of Microorganisms (GCM) 10K type strain sequencing project: providing services to taxonomists for standard genome sequencing and annotation.</title>
        <authorList>
            <consortium name="The Broad Institute Genomics Platform"/>
            <consortium name="The Broad Institute Genome Sequencing Center for Infectious Disease"/>
            <person name="Wu L."/>
            <person name="Ma J."/>
        </authorList>
    </citation>
    <scope>NUCLEOTIDE SEQUENCE [LARGE SCALE GENOMIC DNA]</scope>
    <source>
        <strain evidence="5">JCM 18050</strain>
    </source>
</reference>
<sequence length="81" mass="9434">MSLEILNQLETKIQQTVNTIQLLQQEIASLQQKNQELELLISEESDEVELVRKENEALKQEQAVWQDRISMLLNKIGEISQ</sequence>
<name>A0ABP9NA16_9GAMM</name>
<evidence type="ECO:0000313" key="4">
    <source>
        <dbReference type="EMBL" id="GAA5108877.1"/>
    </source>
</evidence>
<proteinExistence type="predicted"/>
<organism evidence="4 5">
    <name type="scientific">Orbus sasakiae</name>
    <dbReference type="NCBI Taxonomy" id="1078475"/>
    <lineage>
        <taxon>Bacteria</taxon>
        <taxon>Pseudomonadati</taxon>
        <taxon>Pseudomonadota</taxon>
        <taxon>Gammaproteobacteria</taxon>
        <taxon>Orbales</taxon>
        <taxon>Orbaceae</taxon>
        <taxon>Orbus</taxon>
    </lineage>
</organism>
<dbReference type="Pfam" id="PF06005">
    <property type="entry name" value="ZapB"/>
    <property type="match status" value="1"/>
</dbReference>
<dbReference type="Proteomes" id="UP001500171">
    <property type="component" value="Unassembled WGS sequence"/>
</dbReference>
<dbReference type="InterPro" id="IPR009252">
    <property type="entry name" value="Cell_div_ZapB"/>
</dbReference>
<evidence type="ECO:0000256" key="1">
    <source>
        <dbReference type="ARBA" id="ARBA00023054"/>
    </source>
</evidence>
<gene>
    <name evidence="4" type="primary">zapB</name>
    <name evidence="4" type="ORF">GCM10023211_11610</name>
</gene>
<dbReference type="RefSeq" id="WP_345489788.1">
    <property type="nucleotide sequence ID" value="NZ_BAABHY010000001.1"/>
</dbReference>
<protein>
    <submittedName>
        <fullName evidence="4">Septal ring assembly protein ZapB</fullName>
    </submittedName>
</protein>
<dbReference type="Gene3D" id="1.20.5.340">
    <property type="match status" value="1"/>
</dbReference>
<evidence type="ECO:0000256" key="2">
    <source>
        <dbReference type="ARBA" id="ARBA00023210"/>
    </source>
</evidence>
<keyword evidence="5" id="KW-1185">Reference proteome</keyword>
<accession>A0ABP9NA16</accession>